<dbReference type="PROSITE" id="PS50035">
    <property type="entry name" value="PLD"/>
    <property type="match status" value="2"/>
</dbReference>
<proteinExistence type="inferred from homology"/>
<dbReference type="CDD" id="cd09107">
    <property type="entry name" value="PLDc_vPLD3_4_5_like_2"/>
    <property type="match status" value="1"/>
</dbReference>
<protein>
    <recommendedName>
        <fullName evidence="3">PLD phosphodiesterase domain-containing protein</fullName>
    </recommendedName>
</protein>
<evidence type="ECO:0000313" key="5">
    <source>
        <dbReference type="Proteomes" id="UP001176961"/>
    </source>
</evidence>
<dbReference type="SUPFAM" id="SSF56024">
    <property type="entry name" value="Phospholipase D/nuclease"/>
    <property type="match status" value="2"/>
</dbReference>
<feature type="transmembrane region" description="Helical" evidence="2">
    <location>
        <begin position="12"/>
        <end position="45"/>
    </location>
</feature>
<keyword evidence="5" id="KW-1185">Reference proteome</keyword>
<dbReference type="AlphaFoldDB" id="A0AA36DIH1"/>
<dbReference type="CDD" id="cd09106">
    <property type="entry name" value="PLDc_vPLD3_4_5_like_1"/>
    <property type="match status" value="1"/>
</dbReference>
<comment type="caution">
    <text evidence="4">The sequence shown here is derived from an EMBL/GenBank/DDBJ whole genome shotgun (WGS) entry which is preliminary data.</text>
</comment>
<organism evidence="4 5">
    <name type="scientific">Cylicocyclus nassatus</name>
    <name type="common">Nematode worm</name>
    <dbReference type="NCBI Taxonomy" id="53992"/>
    <lineage>
        <taxon>Eukaryota</taxon>
        <taxon>Metazoa</taxon>
        <taxon>Ecdysozoa</taxon>
        <taxon>Nematoda</taxon>
        <taxon>Chromadorea</taxon>
        <taxon>Rhabditida</taxon>
        <taxon>Rhabditina</taxon>
        <taxon>Rhabditomorpha</taxon>
        <taxon>Strongyloidea</taxon>
        <taxon>Strongylidae</taxon>
        <taxon>Cylicocyclus</taxon>
    </lineage>
</organism>
<sequence>MRCCRYYWFDLCLACMTFASSFGHAITATAVLILTSGIWIAIYFAAIKPSAKGDVYNVQNYYNDCNKTYPSKPKCVPPPPVECGRTCEFVICETIPAGLTFNTSYPIFNKTTDCWMRLMSEAKKEVIIGSYYWSLLVENTGNNYTVDTTNTSSDGKLIYDTLLKTAQRGVNVKIAQTYADGGYPETTNLAKSSDGRIKVRSLDFTQWYPGGILHTKSWAVDGKHMYIGSANFDWRALTQVRELGLAVYNCPCVANDLTKLLEIYWEMGAPGAKIPDRWPESLSTSAYHERPTSVPQQKGDQAVYISAAPPGFRSCGREDDLDAMLKLIDEAQVSLDMAVMNYAPSTLYIKPLNRWFGKLDEAIRRAAFDRQVKVRFLFSKWSHTAAKYFSYLHSLADISSQLPCVYENNKCVKRGSIDVRIIEVPDMEYGGIPYSRVYHNKYFVTEKAVYVGTSNWSADYWWYTAGIGVVVKSDDSSQQSFIVNQFEQIFERDWYSDYTTPLSDFDIYGKTTNKTTTL</sequence>
<dbReference type="Proteomes" id="UP001176961">
    <property type="component" value="Unassembled WGS sequence"/>
</dbReference>
<dbReference type="GO" id="GO:0003824">
    <property type="term" value="F:catalytic activity"/>
    <property type="evidence" value="ECO:0007669"/>
    <property type="project" value="InterPro"/>
</dbReference>
<dbReference type="InterPro" id="IPR050874">
    <property type="entry name" value="Diverse_PLD-related"/>
</dbReference>
<dbReference type="InterPro" id="IPR001736">
    <property type="entry name" value="PLipase_D/transphosphatidylase"/>
</dbReference>
<dbReference type="PANTHER" id="PTHR10185">
    <property type="entry name" value="PHOSPHOLIPASE D - RELATED"/>
    <property type="match status" value="1"/>
</dbReference>
<keyword evidence="2" id="KW-0472">Membrane</keyword>
<feature type="domain" description="PLD phosphodiesterase" evidence="3">
    <location>
        <begin position="209"/>
        <end position="236"/>
    </location>
</feature>
<dbReference type="SMART" id="SM00155">
    <property type="entry name" value="PLDc"/>
    <property type="match status" value="2"/>
</dbReference>
<dbReference type="Gene3D" id="3.30.870.10">
    <property type="entry name" value="Endonuclease Chain A"/>
    <property type="match status" value="2"/>
</dbReference>
<evidence type="ECO:0000256" key="2">
    <source>
        <dbReference type="SAM" id="Phobius"/>
    </source>
</evidence>
<name>A0AA36DIH1_CYLNA</name>
<evidence type="ECO:0000256" key="1">
    <source>
        <dbReference type="ARBA" id="ARBA00008664"/>
    </source>
</evidence>
<feature type="domain" description="PLD phosphodiesterase" evidence="3">
    <location>
        <begin position="434"/>
        <end position="460"/>
    </location>
</feature>
<dbReference type="Pfam" id="PF13918">
    <property type="entry name" value="PLDc_3"/>
    <property type="match status" value="1"/>
</dbReference>
<dbReference type="EMBL" id="CATQJL010000001">
    <property type="protein sequence ID" value="CAJ0588237.1"/>
    <property type="molecule type" value="Genomic_DNA"/>
</dbReference>
<comment type="similarity">
    <text evidence="1">Belongs to the phospholipase D family.</text>
</comment>
<evidence type="ECO:0000259" key="3">
    <source>
        <dbReference type="PROSITE" id="PS50035"/>
    </source>
</evidence>
<keyword evidence="2" id="KW-0812">Transmembrane</keyword>
<dbReference type="InterPro" id="IPR032803">
    <property type="entry name" value="PLDc_3"/>
</dbReference>
<dbReference type="PANTHER" id="PTHR10185:SF12">
    <property type="entry name" value="PLD PHOSPHODIESTERASE DOMAIN-CONTAINING PROTEIN"/>
    <property type="match status" value="1"/>
</dbReference>
<keyword evidence="2" id="KW-1133">Transmembrane helix</keyword>
<evidence type="ECO:0000313" key="4">
    <source>
        <dbReference type="EMBL" id="CAJ0588237.1"/>
    </source>
</evidence>
<accession>A0AA36DIH1</accession>
<reference evidence="4" key="1">
    <citation type="submission" date="2023-07" db="EMBL/GenBank/DDBJ databases">
        <authorList>
            <consortium name="CYATHOMIX"/>
        </authorList>
    </citation>
    <scope>NUCLEOTIDE SEQUENCE</scope>
    <source>
        <strain evidence="4">N/A</strain>
    </source>
</reference>
<gene>
    <name evidence="4" type="ORF">CYNAS_LOCUS220</name>
</gene>
<dbReference type="Pfam" id="PF00614">
    <property type="entry name" value="PLDc"/>
    <property type="match status" value="1"/>
</dbReference>